<feature type="transmembrane region" description="Helical" evidence="2">
    <location>
        <begin position="574"/>
        <end position="599"/>
    </location>
</feature>
<keyword evidence="4" id="KW-1185">Reference proteome</keyword>
<feature type="transmembrane region" description="Helical" evidence="2">
    <location>
        <begin position="42"/>
        <end position="61"/>
    </location>
</feature>
<keyword evidence="2" id="KW-1133">Transmembrane helix</keyword>
<dbReference type="AlphaFoldDB" id="A0A6A6BBH6"/>
<accession>A0A6A6BBH6</accession>
<name>A0A6A6BBH6_9PEZI</name>
<evidence type="ECO:0000313" key="3">
    <source>
        <dbReference type="EMBL" id="KAF2140948.1"/>
    </source>
</evidence>
<gene>
    <name evidence="3" type="ORF">K452DRAFT_351652</name>
</gene>
<feature type="transmembrane region" description="Helical" evidence="2">
    <location>
        <begin position="125"/>
        <end position="145"/>
    </location>
</feature>
<dbReference type="EMBL" id="ML995488">
    <property type="protein sequence ID" value="KAF2140948.1"/>
    <property type="molecule type" value="Genomic_DNA"/>
</dbReference>
<reference evidence="3" key="1">
    <citation type="journal article" date="2020" name="Stud. Mycol.">
        <title>101 Dothideomycetes genomes: a test case for predicting lifestyles and emergence of pathogens.</title>
        <authorList>
            <person name="Haridas S."/>
            <person name="Albert R."/>
            <person name="Binder M."/>
            <person name="Bloem J."/>
            <person name="Labutti K."/>
            <person name="Salamov A."/>
            <person name="Andreopoulos B."/>
            <person name="Baker S."/>
            <person name="Barry K."/>
            <person name="Bills G."/>
            <person name="Bluhm B."/>
            <person name="Cannon C."/>
            <person name="Castanera R."/>
            <person name="Culley D."/>
            <person name="Daum C."/>
            <person name="Ezra D."/>
            <person name="Gonzalez J."/>
            <person name="Henrissat B."/>
            <person name="Kuo A."/>
            <person name="Liang C."/>
            <person name="Lipzen A."/>
            <person name="Lutzoni F."/>
            <person name="Magnuson J."/>
            <person name="Mondo S."/>
            <person name="Nolan M."/>
            <person name="Ohm R."/>
            <person name="Pangilinan J."/>
            <person name="Park H.-J."/>
            <person name="Ramirez L."/>
            <person name="Alfaro M."/>
            <person name="Sun H."/>
            <person name="Tritt A."/>
            <person name="Yoshinaga Y."/>
            <person name="Zwiers L.-H."/>
            <person name="Turgeon B."/>
            <person name="Goodwin S."/>
            <person name="Spatafora J."/>
            <person name="Crous P."/>
            <person name="Grigoriev I."/>
        </authorList>
    </citation>
    <scope>NUCLEOTIDE SEQUENCE</scope>
    <source>
        <strain evidence="3">CBS 121167</strain>
    </source>
</reference>
<organism evidence="3 4">
    <name type="scientific">Aplosporella prunicola CBS 121167</name>
    <dbReference type="NCBI Taxonomy" id="1176127"/>
    <lineage>
        <taxon>Eukaryota</taxon>
        <taxon>Fungi</taxon>
        <taxon>Dikarya</taxon>
        <taxon>Ascomycota</taxon>
        <taxon>Pezizomycotina</taxon>
        <taxon>Dothideomycetes</taxon>
        <taxon>Dothideomycetes incertae sedis</taxon>
        <taxon>Botryosphaeriales</taxon>
        <taxon>Aplosporellaceae</taxon>
        <taxon>Aplosporella</taxon>
    </lineage>
</organism>
<keyword evidence="2" id="KW-0812">Transmembrane</keyword>
<dbReference type="GeneID" id="54303241"/>
<sequence>MDTFSQNNKTVAYNIYTGYWINWSKGHTLGATITLDRRDGSLLIAFLAMFVSVVGTSFWRISCLAFHSLYSTEAAQDALYHQRQAILRNSANSTSGLWSLLNVLWVWRRSAAQIKFTRTRPYQRILPIIGLAAICIGGFGTAGTFSSSISTAMGNEVLVRSPTCGLLQINSETTDMQSAATYLYPFGAELTNTYTNYARNCITDVSDLASCKAFIKRQLPTKIDRNASCPFQDGICKLDYGNIVFDTGYLDSHFDFGINAPPNERILFRRISSCAPIKTDGYQKPYQDPETRENYTRYYYTTSSQNEQGSDESFTYEYPQLSQRSIPEQGFNAMGGGKDYTIGVSSTYTFNGSYSSPPGLSLIPIPELEQPDADIHIIFLSANRILYAQIVDDPWFSAHRSSYTMKADSEYSGNTTTYQKDEPVSALACSIKEQYCDPSLPSGSQCTRFGGSTESYILAHYLAQSTKKRNIFDWISLTINVRSGSMATVPAYLEAASLAARYKLRVGYSGQLPDNQWQMEVESWHASSLATLQGAIADTAKGLSDLNLERWLVKANNTEERNICHNQKIQNSDYFNISVFGLCFTLVLGTIVICLSYTLEPMISWIQRSRNLDVYARLEWNTNETLQLQRLAHEELGAGVWNGCASNVPFTKSGERLAVLDLEDKDHPRLKAPPKTFEETQLAEMPKSNS</sequence>
<feature type="region of interest" description="Disordered" evidence="1">
    <location>
        <begin position="665"/>
        <end position="690"/>
    </location>
</feature>
<evidence type="ECO:0000313" key="4">
    <source>
        <dbReference type="Proteomes" id="UP000799438"/>
    </source>
</evidence>
<protein>
    <submittedName>
        <fullName evidence="3">Uncharacterized protein</fullName>
    </submittedName>
</protein>
<dbReference type="OrthoDB" id="3540210at2759"/>
<evidence type="ECO:0000256" key="2">
    <source>
        <dbReference type="SAM" id="Phobius"/>
    </source>
</evidence>
<keyword evidence="2" id="KW-0472">Membrane</keyword>
<dbReference type="RefSeq" id="XP_033396661.1">
    <property type="nucleotide sequence ID" value="XM_033545733.1"/>
</dbReference>
<evidence type="ECO:0000256" key="1">
    <source>
        <dbReference type="SAM" id="MobiDB-lite"/>
    </source>
</evidence>
<proteinExistence type="predicted"/>
<dbReference type="Proteomes" id="UP000799438">
    <property type="component" value="Unassembled WGS sequence"/>
</dbReference>